<keyword evidence="2" id="KW-0808">Transferase</keyword>
<organism evidence="2 3">
    <name type="scientific">Clostridium argentinense CDC 2741</name>
    <dbReference type="NCBI Taxonomy" id="1418104"/>
    <lineage>
        <taxon>Bacteria</taxon>
        <taxon>Bacillati</taxon>
        <taxon>Bacillota</taxon>
        <taxon>Clostridia</taxon>
        <taxon>Eubacteriales</taxon>
        <taxon>Clostridiaceae</taxon>
        <taxon>Clostridium</taxon>
    </lineage>
</organism>
<dbReference type="RefSeq" id="WP_039636035.1">
    <property type="nucleotide sequence ID" value="NZ_AYSO01000020.1"/>
</dbReference>
<dbReference type="PANTHER" id="PTHR43233:SF1">
    <property type="entry name" value="FAMILY N-ACETYLTRANSFERASE, PUTATIVE (AFU_ORTHOLOGUE AFUA_6G03350)-RELATED"/>
    <property type="match status" value="1"/>
</dbReference>
<evidence type="ECO:0000313" key="2">
    <source>
        <dbReference type="EMBL" id="KIE44859.1"/>
    </source>
</evidence>
<name>A0A0C1TVT4_9CLOT</name>
<dbReference type="GO" id="GO:0016747">
    <property type="term" value="F:acyltransferase activity, transferring groups other than amino-acyl groups"/>
    <property type="evidence" value="ECO:0007669"/>
    <property type="project" value="InterPro"/>
</dbReference>
<dbReference type="PANTHER" id="PTHR43233">
    <property type="entry name" value="FAMILY N-ACETYLTRANSFERASE, PUTATIVE (AFU_ORTHOLOGUE AFUA_6G03350)-RELATED"/>
    <property type="match status" value="1"/>
</dbReference>
<dbReference type="InterPro" id="IPR016181">
    <property type="entry name" value="Acyl_CoA_acyltransferase"/>
</dbReference>
<dbReference type="OrthoDB" id="9775804at2"/>
<keyword evidence="3" id="KW-1185">Reference proteome</keyword>
<dbReference type="STRING" id="29341.RSJ17_04230"/>
<evidence type="ECO:0000259" key="1">
    <source>
        <dbReference type="PROSITE" id="PS51186"/>
    </source>
</evidence>
<dbReference type="SUPFAM" id="SSF55729">
    <property type="entry name" value="Acyl-CoA N-acyltransferases (Nat)"/>
    <property type="match status" value="1"/>
</dbReference>
<dbReference type="PROSITE" id="PS51186">
    <property type="entry name" value="GNAT"/>
    <property type="match status" value="1"/>
</dbReference>
<dbReference type="AlphaFoldDB" id="A0A0C1TVT4"/>
<dbReference type="InterPro" id="IPR000182">
    <property type="entry name" value="GNAT_dom"/>
</dbReference>
<dbReference type="CDD" id="cd04301">
    <property type="entry name" value="NAT_SF"/>
    <property type="match status" value="1"/>
</dbReference>
<gene>
    <name evidence="2" type="ORF">U732_284</name>
</gene>
<protein>
    <submittedName>
        <fullName evidence="2">Acetyltransferase family protein</fullName>
    </submittedName>
</protein>
<proteinExistence type="predicted"/>
<dbReference type="InterPro" id="IPR053144">
    <property type="entry name" value="Acetyltransferase_Butenolide"/>
</dbReference>
<dbReference type="Gene3D" id="3.40.630.30">
    <property type="match status" value="1"/>
</dbReference>
<dbReference type="Proteomes" id="UP000031366">
    <property type="component" value="Unassembled WGS sequence"/>
</dbReference>
<evidence type="ECO:0000313" key="3">
    <source>
        <dbReference type="Proteomes" id="UP000031366"/>
    </source>
</evidence>
<comment type="caution">
    <text evidence="2">The sequence shown here is derived from an EMBL/GenBank/DDBJ whole genome shotgun (WGS) entry which is preliminary data.</text>
</comment>
<reference evidence="2 3" key="1">
    <citation type="journal article" date="2015" name="Infect. Genet. Evol.">
        <title>Genomic sequences of six botulinum neurotoxin-producing strains representing three clostridial species illustrate the mobility and diversity of botulinum neurotoxin genes.</title>
        <authorList>
            <person name="Smith T.J."/>
            <person name="Hill K.K."/>
            <person name="Xie G."/>
            <person name="Foley B.T."/>
            <person name="Williamson C.H."/>
            <person name="Foster J.T."/>
            <person name="Johnson S.L."/>
            <person name="Chertkov O."/>
            <person name="Teshima H."/>
            <person name="Gibbons H.S."/>
            <person name="Johnsky L.A."/>
            <person name="Karavis M.A."/>
            <person name="Smith L.A."/>
        </authorList>
    </citation>
    <scope>NUCLEOTIDE SEQUENCE [LARGE SCALE GENOMIC DNA]</scope>
    <source>
        <strain evidence="2 3">CDC 2741</strain>
    </source>
</reference>
<dbReference type="Pfam" id="PF13508">
    <property type="entry name" value="Acetyltransf_7"/>
    <property type="match status" value="1"/>
</dbReference>
<accession>A0A0C1TVT4</accession>
<sequence>MNNIIKGIEIKHSIPSIEDYLNLRKISGLGEKSIEAAEKGLKNSLYSVIIYHKDLLIGMGRVIGDGGCFFQVVDIAVTPTFQGNGIGKTIMREIMNYLEKSVPKGGYVSLIADDPANNLYEQFGFKYTYPRSYGMYIYY</sequence>
<feature type="domain" description="N-acetyltransferase" evidence="1">
    <location>
        <begin position="8"/>
        <end position="139"/>
    </location>
</feature>
<dbReference type="EMBL" id="AYSO01000020">
    <property type="protein sequence ID" value="KIE44859.1"/>
    <property type="molecule type" value="Genomic_DNA"/>
</dbReference>